<dbReference type="EMBL" id="JAUSVM010000001">
    <property type="protein sequence ID" value="MDQ0424290.1"/>
    <property type="molecule type" value="Genomic_DNA"/>
</dbReference>
<keyword evidence="2" id="KW-1185">Reference proteome</keyword>
<proteinExistence type="predicted"/>
<protein>
    <submittedName>
        <fullName evidence="1">Uncharacterized protein</fullName>
    </submittedName>
</protein>
<reference evidence="1 2" key="1">
    <citation type="submission" date="2023-07" db="EMBL/GenBank/DDBJ databases">
        <title>Sequencing the genomes of 1000 actinobacteria strains.</title>
        <authorList>
            <person name="Klenk H.-P."/>
        </authorList>
    </citation>
    <scope>NUCLEOTIDE SEQUENCE [LARGE SCALE GENOMIC DNA]</scope>
    <source>
        <strain evidence="1 2">DSM 14785</strain>
    </source>
</reference>
<sequence>MSSLRLSSQCTATSKRTGQRCGQMVLGGGVCKWHGATAAVRANQEARVMRIRAQAYGEVEERTPAERLLAGSRSLDDTLQRLEALAAEQDGADPVLLKEIRAAAESSGRMAKLVQDAGLDERRLQLAEREQADLGAVVVLTLAAFGLEADAAVVRQTVAAAVERVQAGDSSPLPLAQVLELTKADES</sequence>
<evidence type="ECO:0000313" key="2">
    <source>
        <dbReference type="Proteomes" id="UP001240250"/>
    </source>
</evidence>
<evidence type="ECO:0000313" key="1">
    <source>
        <dbReference type="EMBL" id="MDQ0424290.1"/>
    </source>
</evidence>
<dbReference type="RefSeq" id="WP_070318821.1">
    <property type="nucleotide sequence ID" value="NZ_JAUSVM010000001.1"/>
</dbReference>
<gene>
    <name evidence="1" type="ORF">JO380_000671</name>
</gene>
<organism evidence="1 2">
    <name type="scientific">Cellulomonas iranensis</name>
    <dbReference type="NCBI Taxonomy" id="76862"/>
    <lineage>
        <taxon>Bacteria</taxon>
        <taxon>Bacillati</taxon>
        <taxon>Actinomycetota</taxon>
        <taxon>Actinomycetes</taxon>
        <taxon>Micrococcales</taxon>
        <taxon>Cellulomonadaceae</taxon>
        <taxon>Cellulomonas</taxon>
    </lineage>
</organism>
<comment type="caution">
    <text evidence="1">The sequence shown here is derived from an EMBL/GenBank/DDBJ whole genome shotgun (WGS) entry which is preliminary data.</text>
</comment>
<accession>A0ABU0GG02</accession>
<name>A0ABU0GG02_9CELL</name>
<dbReference type="Proteomes" id="UP001240250">
    <property type="component" value="Unassembled WGS sequence"/>
</dbReference>